<dbReference type="Pfam" id="PF01244">
    <property type="entry name" value="Peptidase_M19"/>
    <property type="match status" value="1"/>
</dbReference>
<dbReference type="CDD" id="cd01301">
    <property type="entry name" value="rDP_like"/>
    <property type="match status" value="1"/>
</dbReference>
<evidence type="ECO:0000313" key="2">
    <source>
        <dbReference type="Proteomes" id="UP000729290"/>
    </source>
</evidence>
<dbReference type="RefSeq" id="WP_205134026.1">
    <property type="nucleotide sequence ID" value="NZ_JACSNT010000011.1"/>
</dbReference>
<name>A0ABS2G9A3_9FIRM</name>
<accession>A0ABS2G9A3</accession>
<proteinExistence type="predicted"/>
<comment type="caution">
    <text evidence="1">The sequence shown here is derived from an EMBL/GenBank/DDBJ whole genome shotgun (WGS) entry which is preliminary data.</text>
</comment>
<dbReference type="PANTHER" id="PTHR10443:SF12">
    <property type="entry name" value="DIPEPTIDASE"/>
    <property type="match status" value="1"/>
</dbReference>
<dbReference type="PROSITE" id="PS51365">
    <property type="entry name" value="RENAL_DIPEPTIDASE_2"/>
    <property type="match status" value="1"/>
</dbReference>
<dbReference type="Gene3D" id="3.20.20.140">
    <property type="entry name" value="Metal-dependent hydrolases"/>
    <property type="match status" value="1"/>
</dbReference>
<organism evidence="1 2">
    <name type="scientific">Anaerotignum lactatifermentans</name>
    <dbReference type="NCBI Taxonomy" id="160404"/>
    <lineage>
        <taxon>Bacteria</taxon>
        <taxon>Bacillati</taxon>
        <taxon>Bacillota</taxon>
        <taxon>Clostridia</taxon>
        <taxon>Lachnospirales</taxon>
        <taxon>Anaerotignaceae</taxon>
        <taxon>Anaerotignum</taxon>
    </lineage>
</organism>
<gene>
    <name evidence="1" type="ORF">H9X83_03345</name>
</gene>
<keyword evidence="2" id="KW-1185">Reference proteome</keyword>
<dbReference type="PROSITE" id="PS00869">
    <property type="entry name" value="RENAL_DIPEPTIDASE_1"/>
    <property type="match status" value="1"/>
</dbReference>
<evidence type="ECO:0000313" key="1">
    <source>
        <dbReference type="EMBL" id="MBM6877197.1"/>
    </source>
</evidence>
<sequence>MKGYADAHCDTAVKLFGRGEGLRRNGLHLDLERLSAFPGSLQVFALWLDPKYYPIALRQTMKYLTFYKSELERNKDLIRPVYTYEDLLKNQKEGRLSALLSLEGGEALEGETAVLEVFYELGVRMMTLTWNYRNQIADGVLDGETGGGLTPFGKRVIRKMEELGMAVDVSHLSDAGFYDVANMAKRPFLASHSNARAVCPHPRNLTDDQLRILKEIDGFVGLNFYPRFVAEKETVTQEDLLRQLYHLVEKAGEDHVGFGSDFDGIDTTPSDLRQVEDMAGFLARLEREFGRETAAKLRQENLTAALGRILK</sequence>
<dbReference type="SUPFAM" id="SSF51556">
    <property type="entry name" value="Metallo-dependent hydrolases"/>
    <property type="match status" value="1"/>
</dbReference>
<dbReference type="PANTHER" id="PTHR10443">
    <property type="entry name" value="MICROSOMAL DIPEPTIDASE"/>
    <property type="match status" value="1"/>
</dbReference>
<dbReference type="EMBL" id="JACSNV010000003">
    <property type="protein sequence ID" value="MBM6877197.1"/>
    <property type="molecule type" value="Genomic_DNA"/>
</dbReference>
<dbReference type="InterPro" id="IPR032466">
    <property type="entry name" value="Metal_Hydrolase"/>
</dbReference>
<reference evidence="1 2" key="1">
    <citation type="journal article" date="2021" name="Sci. Rep.">
        <title>The distribution of antibiotic resistance genes in chicken gut microbiota commensals.</title>
        <authorList>
            <person name="Juricova H."/>
            <person name="Matiasovicova J."/>
            <person name="Kubasova T."/>
            <person name="Cejkova D."/>
            <person name="Rychlik I."/>
        </authorList>
    </citation>
    <scope>NUCLEOTIDE SEQUENCE [LARGE SCALE GENOMIC DNA]</scope>
    <source>
        <strain evidence="1 2">An431b</strain>
    </source>
</reference>
<dbReference type="InterPro" id="IPR008257">
    <property type="entry name" value="Pept_M19"/>
</dbReference>
<protein>
    <submittedName>
        <fullName evidence="1">Membrane dipeptidase</fullName>
    </submittedName>
</protein>
<dbReference type="Proteomes" id="UP000729290">
    <property type="component" value="Unassembled WGS sequence"/>
</dbReference>
<dbReference type="InterPro" id="IPR000180">
    <property type="entry name" value="Dipep_AS"/>
</dbReference>